<feature type="transmembrane region" description="Helical" evidence="1">
    <location>
        <begin position="118"/>
        <end position="140"/>
    </location>
</feature>
<organism evidence="2 3">
    <name type="scientific">Lancefieldella rimae</name>
    <dbReference type="NCBI Taxonomy" id="1383"/>
    <lineage>
        <taxon>Bacteria</taxon>
        <taxon>Bacillati</taxon>
        <taxon>Actinomycetota</taxon>
        <taxon>Coriobacteriia</taxon>
        <taxon>Coriobacteriales</taxon>
        <taxon>Atopobiaceae</taxon>
        <taxon>Lancefieldella</taxon>
    </lineage>
</organism>
<protein>
    <submittedName>
        <fullName evidence="2">QueT transporter family protein</fullName>
    </submittedName>
</protein>
<accession>A0A930VV29</accession>
<keyword evidence="1" id="KW-1133">Transmembrane helix</keyword>
<dbReference type="Pfam" id="PF06177">
    <property type="entry name" value="QueT"/>
    <property type="match status" value="1"/>
</dbReference>
<dbReference type="Gene3D" id="1.10.1760.20">
    <property type="match status" value="1"/>
</dbReference>
<evidence type="ECO:0000313" key="2">
    <source>
        <dbReference type="EMBL" id="MBF4807101.1"/>
    </source>
</evidence>
<dbReference type="PIRSF" id="PIRSF031501">
    <property type="entry name" value="QueT"/>
    <property type="match status" value="1"/>
</dbReference>
<comment type="caution">
    <text evidence="2">The sequence shown here is derived from an EMBL/GenBank/DDBJ whole genome shotgun (WGS) entry which is preliminary data.</text>
</comment>
<dbReference type="Proteomes" id="UP000698335">
    <property type="component" value="Unassembled WGS sequence"/>
</dbReference>
<keyword evidence="1" id="KW-0812">Transmembrane</keyword>
<reference evidence="2" key="1">
    <citation type="submission" date="2020-04" db="EMBL/GenBank/DDBJ databases">
        <title>Deep metagenomics examines the oral microbiome during advanced dental caries in children, revealing novel taxa and co-occurrences with host molecules.</title>
        <authorList>
            <person name="Baker J.L."/>
            <person name="Morton J.T."/>
            <person name="Dinis M."/>
            <person name="Alvarez R."/>
            <person name="Tran N.C."/>
            <person name="Knight R."/>
            <person name="Edlund A."/>
        </authorList>
    </citation>
    <scope>NUCLEOTIDE SEQUENCE</scope>
    <source>
        <strain evidence="2">JCVI_38_bin.5</strain>
    </source>
</reference>
<dbReference type="InterPro" id="IPR010387">
    <property type="entry name" value="QueT"/>
</dbReference>
<feature type="transmembrane region" description="Helical" evidence="1">
    <location>
        <begin position="160"/>
        <end position="181"/>
    </location>
</feature>
<feature type="transmembrane region" description="Helical" evidence="1">
    <location>
        <begin position="90"/>
        <end position="111"/>
    </location>
</feature>
<feature type="transmembrane region" description="Helical" evidence="1">
    <location>
        <begin position="20"/>
        <end position="47"/>
    </location>
</feature>
<evidence type="ECO:0000256" key="1">
    <source>
        <dbReference type="SAM" id="Phobius"/>
    </source>
</evidence>
<dbReference type="PANTHER" id="PTHR40044:SF1">
    <property type="entry name" value="INTEGRAL MEMBRANE PROTEIN"/>
    <property type="match status" value="1"/>
</dbReference>
<dbReference type="AlphaFoldDB" id="A0A930VV29"/>
<gene>
    <name evidence="2" type="ORF">HXK26_00115</name>
</gene>
<keyword evidence="1" id="KW-0472">Membrane</keyword>
<evidence type="ECO:0000313" key="3">
    <source>
        <dbReference type="Proteomes" id="UP000698335"/>
    </source>
</evidence>
<dbReference type="PANTHER" id="PTHR40044">
    <property type="entry name" value="INTEGRAL MEMBRANE PROTEIN-RELATED"/>
    <property type="match status" value="1"/>
</dbReference>
<proteinExistence type="predicted"/>
<name>A0A930VV29_9ACTN</name>
<sequence length="208" mass="22428">MLSKHARQSRENTFEKTRRIARIGMIAAVYAAFTLITILFLGSLAWGPIQFRISEALTVLALFTFDAVPGLTLGCVIANVANMALSGTGALGLLDVVFGSFATCVGAYITWKMRKRPLLALLGPVLANAVIVPAYLPILLKGIGFYTIPFTDIDLETSYALMYLFGLFTTGLGEAIVLYILGLPLVRALKKTPLPASLEEPEGMQISV</sequence>
<dbReference type="EMBL" id="JABZGW010000001">
    <property type="protein sequence ID" value="MBF4807101.1"/>
    <property type="molecule type" value="Genomic_DNA"/>
</dbReference>